<keyword evidence="4" id="KW-0735">Signal-anchor</keyword>
<dbReference type="STRING" id="337451.A0A443PXD0"/>
<dbReference type="EMBL" id="QPKB01000011">
    <property type="protein sequence ID" value="RWR95418.1"/>
    <property type="molecule type" value="Genomic_DNA"/>
</dbReference>
<evidence type="ECO:0000256" key="2">
    <source>
        <dbReference type="ARBA" id="ARBA00010271"/>
    </source>
</evidence>
<keyword evidence="3 9" id="KW-0328">Glycosyltransferase</keyword>
<feature type="domain" description="Exostosin GT47" evidence="8">
    <location>
        <begin position="146"/>
        <end position="482"/>
    </location>
</feature>
<keyword evidence="7" id="KW-0812">Transmembrane</keyword>
<organism evidence="9 10">
    <name type="scientific">Cinnamomum micranthum f. kanehirae</name>
    <dbReference type="NCBI Taxonomy" id="337451"/>
    <lineage>
        <taxon>Eukaryota</taxon>
        <taxon>Viridiplantae</taxon>
        <taxon>Streptophyta</taxon>
        <taxon>Embryophyta</taxon>
        <taxon>Tracheophyta</taxon>
        <taxon>Spermatophyta</taxon>
        <taxon>Magnoliopsida</taxon>
        <taxon>Magnoliidae</taxon>
        <taxon>Laurales</taxon>
        <taxon>Lauraceae</taxon>
        <taxon>Cinnamomum</taxon>
    </lineage>
</organism>
<feature type="transmembrane region" description="Helical" evidence="7">
    <location>
        <begin position="12"/>
        <end position="35"/>
    </location>
</feature>
<keyword evidence="7" id="KW-1133">Transmembrane helix</keyword>
<name>A0A443PXD0_9MAGN</name>
<gene>
    <name evidence="9" type="ORF">CKAN_02476000</name>
</gene>
<evidence type="ECO:0000256" key="4">
    <source>
        <dbReference type="ARBA" id="ARBA00022968"/>
    </source>
</evidence>
<evidence type="ECO:0000259" key="8">
    <source>
        <dbReference type="Pfam" id="PF03016"/>
    </source>
</evidence>
<evidence type="ECO:0000256" key="1">
    <source>
        <dbReference type="ARBA" id="ARBA00004323"/>
    </source>
</evidence>
<keyword evidence="5" id="KW-0333">Golgi apparatus</keyword>
<dbReference type="OrthoDB" id="1924787at2759"/>
<dbReference type="PANTHER" id="PTHR11062">
    <property type="entry name" value="EXOSTOSIN HEPARAN SULFATE GLYCOSYLTRANSFERASE -RELATED"/>
    <property type="match status" value="1"/>
</dbReference>
<feature type="compositionally biased region" description="Polar residues" evidence="6">
    <location>
        <begin position="65"/>
        <end position="111"/>
    </location>
</feature>
<dbReference type="InterPro" id="IPR004263">
    <property type="entry name" value="Exostosin"/>
</dbReference>
<feature type="region of interest" description="Disordered" evidence="6">
    <location>
        <begin position="65"/>
        <end position="117"/>
    </location>
</feature>
<keyword evidence="9" id="KW-0808">Transferase</keyword>
<evidence type="ECO:0000313" key="9">
    <source>
        <dbReference type="EMBL" id="RWR95418.1"/>
    </source>
</evidence>
<proteinExistence type="inferred from homology"/>
<dbReference type="Pfam" id="PF03016">
    <property type="entry name" value="Exostosin_GT47"/>
    <property type="match status" value="1"/>
</dbReference>
<reference evidence="9 10" key="1">
    <citation type="journal article" date="2019" name="Nat. Plants">
        <title>Stout camphor tree genome fills gaps in understanding of flowering plant genome evolution.</title>
        <authorList>
            <person name="Chaw S.M."/>
            <person name="Liu Y.C."/>
            <person name="Wu Y.W."/>
            <person name="Wang H.Y."/>
            <person name="Lin C.I."/>
            <person name="Wu C.S."/>
            <person name="Ke H.M."/>
            <person name="Chang L.Y."/>
            <person name="Hsu C.Y."/>
            <person name="Yang H.T."/>
            <person name="Sudianto E."/>
            <person name="Hsu M.H."/>
            <person name="Wu K.P."/>
            <person name="Wang L.N."/>
            <person name="Leebens-Mack J.H."/>
            <person name="Tsai I.J."/>
        </authorList>
    </citation>
    <scope>NUCLEOTIDE SEQUENCE [LARGE SCALE GENOMIC DNA]</scope>
    <source>
        <strain evidence="10">cv. Chaw 1501</strain>
        <tissue evidence="9">Young leaves</tissue>
    </source>
</reference>
<dbReference type="PANTHER" id="PTHR11062:SF282">
    <property type="entry name" value="XYLOGLUCAN GALACTOSYLTRANSFERASE GT11-RELATED"/>
    <property type="match status" value="1"/>
</dbReference>
<keyword evidence="7" id="KW-0472">Membrane</keyword>
<keyword evidence="10" id="KW-1185">Reference proteome</keyword>
<dbReference type="GO" id="GO:0000139">
    <property type="term" value="C:Golgi membrane"/>
    <property type="evidence" value="ECO:0007669"/>
    <property type="project" value="UniProtKB-SubCell"/>
</dbReference>
<accession>A0A443PXD0</accession>
<protein>
    <submittedName>
        <fullName evidence="9">Xyloglucan galactosyltransferase KATAMARI1</fullName>
    </submittedName>
</protein>
<dbReference type="AlphaFoldDB" id="A0A443PXD0"/>
<comment type="caution">
    <text evidence="9">The sequence shown here is derived from an EMBL/GenBank/DDBJ whole genome shotgun (WGS) entry which is preliminary data.</text>
</comment>
<comment type="subcellular location">
    <subcellularLocation>
        <location evidence="1">Golgi apparatus membrane</location>
        <topology evidence="1">Single-pass type II membrane protein</topology>
    </subcellularLocation>
</comment>
<evidence type="ECO:0000256" key="6">
    <source>
        <dbReference type="SAM" id="MobiDB-lite"/>
    </source>
</evidence>
<comment type="similarity">
    <text evidence="2">Belongs to the glycosyltransferase 47 family.</text>
</comment>
<evidence type="ECO:0000256" key="5">
    <source>
        <dbReference type="ARBA" id="ARBA00023034"/>
    </source>
</evidence>
<dbReference type="GO" id="GO:0016757">
    <property type="term" value="F:glycosyltransferase activity"/>
    <property type="evidence" value="ECO:0007669"/>
    <property type="project" value="UniProtKB-KW"/>
</dbReference>
<evidence type="ECO:0000313" key="10">
    <source>
        <dbReference type="Proteomes" id="UP000283530"/>
    </source>
</evidence>
<evidence type="ECO:0000256" key="3">
    <source>
        <dbReference type="ARBA" id="ARBA00022676"/>
    </source>
</evidence>
<evidence type="ECO:0000256" key="7">
    <source>
        <dbReference type="SAM" id="Phobius"/>
    </source>
</evidence>
<dbReference type="Proteomes" id="UP000283530">
    <property type="component" value="Unassembled WGS sequence"/>
</dbReference>
<dbReference type="InterPro" id="IPR040911">
    <property type="entry name" value="Exostosin_GT47"/>
</dbReference>
<sequence>MEKISNRCHKCFWFIIFSSSVLLFLLFCFNSNALMGNIFLMRNEYLNSDLQPHNQRLQEDSNLQPQNYQQPENSSLQPKNKQQPENSNLQPHEQQQPVNSILQPQHQQQPEDSILEPHKRRQPLIKEENKIRPASSNTPRIGSDPCLGRYIYVHNLPRRFNEDILKNCRSLSLWTDMCKLLSNRGFGTKIKNGEGAFSRTGWFATNQFALEVIFYYRMKQYECLTTNSSLASAIYVPFFAGLDISRYLWGGFNITVRDFHSLELVKWLANKPEWWAFGGRDHFLIGGRITWDFRRPRDTDSEWGNKLLLLPQVKNMTVLVIESSPWSSYDIGVPYPTYFHPSKDREVSQWQRRMRGQKRSWLFSFAGAPRPGSSDSIRGEIINQCLASKRSKLLECSRRGNKCHSPSSIMKMFQRSVFCLQPQGDSYTRRSIFDSILAGCIPVFFHPGSAYIQYTWYFPLNHTSYSVFISENDVRDGKVNIETALLKIPKAQVKAMREKVIELIPRIIYADPRSRLKTTEDAFDIAVKGVLERVSRLKKDMREGRKDMDFEEDNSWKYALKEDGGNEWDSFFYKKRI</sequence>